<proteinExistence type="predicted"/>
<organism evidence="3 4">
    <name type="scientific">Lepidopterella palustris CBS 459.81</name>
    <dbReference type="NCBI Taxonomy" id="1314670"/>
    <lineage>
        <taxon>Eukaryota</taxon>
        <taxon>Fungi</taxon>
        <taxon>Dikarya</taxon>
        <taxon>Ascomycota</taxon>
        <taxon>Pezizomycotina</taxon>
        <taxon>Dothideomycetes</taxon>
        <taxon>Pleosporomycetidae</taxon>
        <taxon>Mytilinidiales</taxon>
        <taxon>Argynnaceae</taxon>
        <taxon>Lepidopterella</taxon>
    </lineage>
</organism>
<feature type="transmembrane region" description="Helical" evidence="1">
    <location>
        <begin position="316"/>
        <end position="335"/>
    </location>
</feature>
<evidence type="ECO:0000313" key="4">
    <source>
        <dbReference type="Proteomes" id="UP000250266"/>
    </source>
</evidence>
<feature type="domain" description="DUF6594" evidence="2">
    <location>
        <begin position="88"/>
        <end position="328"/>
    </location>
</feature>
<keyword evidence="1" id="KW-0812">Transmembrane</keyword>
<evidence type="ECO:0000256" key="1">
    <source>
        <dbReference type="SAM" id="Phobius"/>
    </source>
</evidence>
<reference evidence="3 4" key="1">
    <citation type="journal article" date="2016" name="Nat. Commun.">
        <title>Ectomycorrhizal ecology is imprinted in the genome of the dominant symbiotic fungus Cenococcum geophilum.</title>
        <authorList>
            <consortium name="DOE Joint Genome Institute"/>
            <person name="Peter M."/>
            <person name="Kohler A."/>
            <person name="Ohm R.A."/>
            <person name="Kuo A."/>
            <person name="Krutzmann J."/>
            <person name="Morin E."/>
            <person name="Arend M."/>
            <person name="Barry K.W."/>
            <person name="Binder M."/>
            <person name="Choi C."/>
            <person name="Clum A."/>
            <person name="Copeland A."/>
            <person name="Grisel N."/>
            <person name="Haridas S."/>
            <person name="Kipfer T."/>
            <person name="LaButti K."/>
            <person name="Lindquist E."/>
            <person name="Lipzen A."/>
            <person name="Maire R."/>
            <person name="Meier B."/>
            <person name="Mihaltcheva S."/>
            <person name="Molinier V."/>
            <person name="Murat C."/>
            <person name="Poggeler S."/>
            <person name="Quandt C.A."/>
            <person name="Sperisen C."/>
            <person name="Tritt A."/>
            <person name="Tisserant E."/>
            <person name="Crous P.W."/>
            <person name="Henrissat B."/>
            <person name="Nehls U."/>
            <person name="Egli S."/>
            <person name="Spatafora J.W."/>
            <person name="Grigoriev I.V."/>
            <person name="Martin F.M."/>
        </authorList>
    </citation>
    <scope>NUCLEOTIDE SEQUENCE [LARGE SCALE GENOMIC DNA]</scope>
    <source>
        <strain evidence="3 4">CBS 459.81</strain>
    </source>
</reference>
<dbReference type="InterPro" id="IPR046529">
    <property type="entry name" value="DUF6594"/>
</dbReference>
<accession>A0A8E2E429</accession>
<dbReference type="EMBL" id="KV745161">
    <property type="protein sequence ID" value="OCK77020.1"/>
    <property type="molecule type" value="Genomic_DNA"/>
</dbReference>
<evidence type="ECO:0000313" key="3">
    <source>
        <dbReference type="EMBL" id="OCK77020.1"/>
    </source>
</evidence>
<sequence length="337" mass="37882">MSHSNPSSGDDSRLHAIDIHDFSSPNYIPKDQKALPVTPAVGLGAYQMRSMAAAADPRSPGHAQSSTLSWQTEWNDAVHCYLYDEYQFNGFEALHVLSIQEYQRDLCRIEHEIVLERGFNRDRPNQKTLDQIREILKKYCEAVADLETFLRRKKTFPEGAIQTQNHPAYAGRIARNQIPKFCVEQHGYELAPEQDMDWIRKILHKVLPNDWKYGFGESGEKELAAKSYENKITQQSGPEIVQREPKRRRTKYVQSKLVDRLASFIMALLAGAALLGPMMLMTFKPSRTARLITVSVAVVIFGLTISIATKATNQEILAAAASYAAVLVVYIGSAGPE</sequence>
<keyword evidence="1" id="KW-1133">Transmembrane helix</keyword>
<keyword evidence="1" id="KW-0472">Membrane</keyword>
<keyword evidence="4" id="KW-1185">Reference proteome</keyword>
<dbReference type="Pfam" id="PF20237">
    <property type="entry name" value="DUF6594"/>
    <property type="match status" value="1"/>
</dbReference>
<gene>
    <name evidence="3" type="ORF">K432DRAFT_428319</name>
</gene>
<evidence type="ECO:0000259" key="2">
    <source>
        <dbReference type="Pfam" id="PF20237"/>
    </source>
</evidence>
<feature type="transmembrane region" description="Helical" evidence="1">
    <location>
        <begin position="257"/>
        <end position="283"/>
    </location>
</feature>
<name>A0A8E2E429_9PEZI</name>
<dbReference type="AlphaFoldDB" id="A0A8E2E429"/>
<feature type="transmembrane region" description="Helical" evidence="1">
    <location>
        <begin position="289"/>
        <end position="309"/>
    </location>
</feature>
<dbReference type="Proteomes" id="UP000250266">
    <property type="component" value="Unassembled WGS sequence"/>
</dbReference>
<protein>
    <recommendedName>
        <fullName evidence="2">DUF6594 domain-containing protein</fullName>
    </recommendedName>
</protein>
<dbReference type="OrthoDB" id="3546297at2759"/>